<dbReference type="Pfam" id="PF08282">
    <property type="entry name" value="Hydrolase_3"/>
    <property type="match status" value="1"/>
</dbReference>
<dbReference type="PANTHER" id="PTHR10000:SF8">
    <property type="entry name" value="HAD SUPERFAMILY HYDROLASE-LIKE, TYPE 3"/>
    <property type="match status" value="1"/>
</dbReference>
<dbReference type="GO" id="GO:0005829">
    <property type="term" value="C:cytosol"/>
    <property type="evidence" value="ECO:0007669"/>
    <property type="project" value="TreeGrafter"/>
</dbReference>
<dbReference type="KEGG" id="tper:IWA51_10835"/>
<organism evidence="1 2">
    <name type="scientific">Treponema peruense</name>
    <dbReference type="NCBI Taxonomy" id="2787628"/>
    <lineage>
        <taxon>Bacteria</taxon>
        <taxon>Pseudomonadati</taxon>
        <taxon>Spirochaetota</taxon>
        <taxon>Spirochaetia</taxon>
        <taxon>Spirochaetales</taxon>
        <taxon>Treponemataceae</taxon>
        <taxon>Treponema</taxon>
    </lineage>
</organism>
<proteinExistence type="predicted"/>
<dbReference type="InterPro" id="IPR023214">
    <property type="entry name" value="HAD_sf"/>
</dbReference>
<dbReference type="Gene3D" id="3.40.50.1000">
    <property type="entry name" value="HAD superfamily/HAD-like"/>
    <property type="match status" value="1"/>
</dbReference>
<dbReference type="PANTHER" id="PTHR10000">
    <property type="entry name" value="PHOSPHOSERINE PHOSPHATASE"/>
    <property type="match status" value="1"/>
</dbReference>
<dbReference type="Gene3D" id="3.30.1240.10">
    <property type="match status" value="1"/>
</dbReference>
<dbReference type="InterPro" id="IPR036412">
    <property type="entry name" value="HAD-like_sf"/>
</dbReference>
<dbReference type="RefSeq" id="WP_198442429.1">
    <property type="nucleotide sequence ID" value="NZ_CBCSHE010000008.1"/>
</dbReference>
<dbReference type="SFLD" id="SFLDS00003">
    <property type="entry name" value="Haloacid_Dehalogenase"/>
    <property type="match status" value="1"/>
</dbReference>
<dbReference type="InterPro" id="IPR006379">
    <property type="entry name" value="HAD-SF_hydro_IIB"/>
</dbReference>
<name>A0A7T3RCQ0_9SPIR</name>
<dbReference type="NCBIfam" id="TIGR01484">
    <property type="entry name" value="HAD-SF-IIB"/>
    <property type="match status" value="1"/>
</dbReference>
<accession>A0A7T3RCQ0</accession>
<protein>
    <submittedName>
        <fullName evidence="1">HAD family phosphatase</fullName>
    </submittedName>
</protein>
<dbReference type="GO" id="GO:0016791">
    <property type="term" value="F:phosphatase activity"/>
    <property type="evidence" value="ECO:0007669"/>
    <property type="project" value="TreeGrafter"/>
</dbReference>
<dbReference type="SFLD" id="SFLDG01140">
    <property type="entry name" value="C2.B:_Phosphomannomutase_and_P"/>
    <property type="match status" value="1"/>
</dbReference>
<dbReference type="NCBIfam" id="TIGR00099">
    <property type="entry name" value="Cof-subfamily"/>
    <property type="match status" value="1"/>
</dbReference>
<dbReference type="SUPFAM" id="SSF56784">
    <property type="entry name" value="HAD-like"/>
    <property type="match status" value="1"/>
</dbReference>
<keyword evidence="2" id="KW-1185">Reference proteome</keyword>
<evidence type="ECO:0000313" key="1">
    <source>
        <dbReference type="EMBL" id="QQA00739.1"/>
    </source>
</evidence>
<evidence type="ECO:0000313" key="2">
    <source>
        <dbReference type="Proteomes" id="UP000595224"/>
    </source>
</evidence>
<dbReference type="GO" id="GO:0000287">
    <property type="term" value="F:magnesium ion binding"/>
    <property type="evidence" value="ECO:0007669"/>
    <property type="project" value="TreeGrafter"/>
</dbReference>
<dbReference type="Proteomes" id="UP000595224">
    <property type="component" value="Chromosome"/>
</dbReference>
<dbReference type="CDD" id="cd07516">
    <property type="entry name" value="HAD_Pase"/>
    <property type="match status" value="1"/>
</dbReference>
<dbReference type="InterPro" id="IPR000150">
    <property type="entry name" value="Cof"/>
</dbReference>
<dbReference type="EMBL" id="CP064936">
    <property type="protein sequence ID" value="QQA00739.1"/>
    <property type="molecule type" value="Genomic_DNA"/>
</dbReference>
<gene>
    <name evidence="1" type="ORF">IWA51_10835</name>
</gene>
<dbReference type="AlphaFoldDB" id="A0A7T3RCQ0"/>
<sequence>MSGLEQKKLDVRLIALDLDDTLLDSQRKISDKNVAVLKECARRGIYVVLCSGRAEDGILPYVRRLDIAGTQAGRYLIAINGCSVFDLHVREQIYCRSVEADVLLRADEEAEKAGFRSEVYSPDTIFYREETKWTRLDVDLCGLKGKVVENYREFLSSKPFPKMLIPGEPEQLVPLQEKLKSMFGESAVIFTSKPYFLEVLPPNCGKGEAIKWLASRLDIPVECTMGFGDSMNDENMIRECGYGVVMKNGLEQMKKIAAFVTDKTNDESGVGDFIEKYIL</sequence>
<reference evidence="1 2" key="1">
    <citation type="submission" date="2020-11" db="EMBL/GenBank/DDBJ databases">
        <title>Treponema Peruensis nv. sp., first commensal Treponema isolated from human feces.</title>
        <authorList>
            <person name="Belkhou C."/>
            <person name="Raes J."/>
        </authorList>
    </citation>
    <scope>NUCLEOTIDE SEQUENCE [LARGE SCALE GENOMIC DNA]</scope>
    <source>
        <strain evidence="1 2">RCC2812</strain>
    </source>
</reference>